<dbReference type="OrthoDB" id="6103986at2759"/>
<dbReference type="PANTHER" id="PTHR12357:SF3">
    <property type="entry name" value="YTH DOMAIN-CONTAINING PROTEIN 1"/>
    <property type="match status" value="1"/>
</dbReference>
<dbReference type="GO" id="GO:1990247">
    <property type="term" value="F:N6-methyladenosine-containing RNA reader activity"/>
    <property type="evidence" value="ECO:0007669"/>
    <property type="project" value="TreeGrafter"/>
</dbReference>
<feature type="compositionally biased region" description="Acidic residues" evidence="1">
    <location>
        <begin position="407"/>
        <end position="424"/>
    </location>
</feature>
<proteinExistence type="predicted"/>
<dbReference type="Proteomes" id="UP000059188">
    <property type="component" value="Unassembled WGS sequence"/>
</dbReference>
<dbReference type="InterPro" id="IPR045168">
    <property type="entry name" value="YTH_prot"/>
</dbReference>
<dbReference type="PROSITE" id="PS50882">
    <property type="entry name" value="YTH"/>
    <property type="match status" value="2"/>
</dbReference>
<feature type="compositionally biased region" description="Polar residues" evidence="1">
    <location>
        <begin position="1804"/>
        <end position="1821"/>
    </location>
</feature>
<feature type="compositionally biased region" description="Acidic residues" evidence="1">
    <location>
        <begin position="107"/>
        <end position="117"/>
    </location>
</feature>
<dbReference type="STRING" id="1108050.A0A0B7F247"/>
<feature type="compositionally biased region" description="Polar residues" evidence="1">
    <location>
        <begin position="377"/>
        <end position="389"/>
    </location>
</feature>
<feature type="compositionally biased region" description="Polar residues" evidence="1">
    <location>
        <begin position="1556"/>
        <end position="1566"/>
    </location>
</feature>
<feature type="compositionally biased region" description="Polar residues" evidence="1">
    <location>
        <begin position="311"/>
        <end position="336"/>
    </location>
</feature>
<dbReference type="EMBL" id="LN679100">
    <property type="protein sequence ID" value="CEL52111.1"/>
    <property type="molecule type" value="Genomic_DNA"/>
</dbReference>
<dbReference type="PANTHER" id="PTHR12357">
    <property type="entry name" value="YTH YT521-B HOMOLOGY DOMAIN-CONTAINING"/>
    <property type="match status" value="1"/>
</dbReference>
<feature type="region of interest" description="Disordered" evidence="1">
    <location>
        <begin position="1766"/>
        <end position="1838"/>
    </location>
</feature>
<protein>
    <submittedName>
        <fullName evidence="3">Chromatin structure-remodeling complex subunit sfh1</fullName>
    </submittedName>
</protein>
<feature type="region of interest" description="Disordered" evidence="1">
    <location>
        <begin position="107"/>
        <end position="138"/>
    </location>
</feature>
<dbReference type="GO" id="GO:0000398">
    <property type="term" value="P:mRNA splicing, via spliceosome"/>
    <property type="evidence" value="ECO:0007669"/>
    <property type="project" value="TreeGrafter"/>
</dbReference>
<dbReference type="GO" id="GO:0003729">
    <property type="term" value="F:mRNA binding"/>
    <property type="evidence" value="ECO:0007669"/>
    <property type="project" value="TreeGrafter"/>
</dbReference>
<sequence length="1838" mass="196432">MRSLFTVIIESTRFREQVWSTMSSTLGARQWNSTHPPIAASNVQALYTSYHSRARTGSTLLMQPLGLAPVPPNHNPTQPPPAATHAASFGPSRRTRGGVVNYAEMEDDEDENVDVEGEPSGPAPVAATGIPTSSRNTGELDRNYLGAIPPAKFIHPQKATRIQQEYFSEARLAEAASKRAIYIPVRLELNTESHQIRDSFLWNINETLITPAAFAHQLCLDLAIPPAQHTDLIAAAISAQCEEYRWITNVHVRPRRKRRSSLTDQGGVIQSGSPKADGKQGHSGLPDLDQTTTHPRDPRIEALRAELHGSSLVSGQNTPEGGTGVATTNISTSAASPASDGHVTPAPISVNIDDELDPMSIDGQKNQTGASDDKQLLTPTTDLASSSLKPQDKPTGARDTEIHSDNDSEPDSESDYETDSDVDEPDCRVIVNLDLQISTHHLHDHIEWDLTSPLTPEHFARVLCADTGLAGEAVPLVACALHEALLKHTKDALEAGLIGPGAHDGRPDTLGTAVRKDVGPDALRSILREWQDAEEYFPRLELLSAEELERRAMERERAIRRMRRETQRWGQANVSRNKLPPTVVSNTQAEKSRVAIAPVGRPSCITLVSIARVKPSLFVSSLPPTHPLTFESPGRRSRVGTAQNKSTRNHGSHSQSQTNQKSIAMLTAAGTMVSNWQAGDWMELTQHSRSTGNASPQSEQSSNGTATQNPDVQPLAGDQSSPQVPPNQAHPQKYASLPASPLDQNTGYKDTRTLTDPGTHDRFLLFPPATLAEQACPPKLPPSGISDSAPELSSNHPTQLTLPFWDNDPVKPGAVLFSTGPVMSKPPSGPPPGTDPARRASGDRAFWTSPSGVPSTNPSSDSTPTQDRETAPPGYQPDTPSLVYTTSHSGNTGSHPAYTVAYPTYHGNAPFGPSSPRHPSFGGPPNSGSHAQGGAYPNTGSAPAFPNYRPGMPYSPYTPYQSGSAFNQYPTSPPAFGPMPGNFPGGYSTASPATGGYPASPSGGNYQGSSVGGGYSSPTGAYGMHFAPYGMVSAPPMYAPATYAHAPYGHPYLPHQGHTDDGPTSGMWWFMPAGAGSGAAQPVGAYGGQPQAQAQFLQRFGNSQQSSQSMPVLLNNSSPHPQGFPAPAGFLPPPAAQSPPTALSPASTAPAPSTSSPHQMYAAFGVMSLQSQQAPTGRQLPPLMLPTHAQPTLPSAPPSASIQSPARPPSTSKGRASAASKSGPGGSRVTSPATRRPWHPNPPTARSDWVMWVGNVPSDASHDELWSFFNQDTTAREPMAVTGPTRTLLPPAPVDKPEVEAGGPGAEHSHGVSSVFLISRSNCAFVNYEEEVYLNRAVSFFNGRPLRPKDPRCPRLVCRVRRKDDDLRAGVGGQRGMGMHTRWVLEQDRRVDTASGADGVKDKEATVDDPATSPSTYLGATSSSGSSPPIPAPVDDVQNLPADLLGRPHAGGPRDYSAAHHSGSGSTNSSFLTRNFPKRYFILKSLTQFDLNISVERGLWATQAHNESTLDRAYRTSNDVYLIFSANKSGEWFGYARMEGPIIGGQQFVSWESRGPSKSPTSPTVQRKSDAAAGASADGLETGQLPRPVFFSPSEHKFAASPAPITPGHVFPASTRTDGQISAPAEMGQAHKQLTKPDGARPGGDASSPAGAIARSDTFELDENAPYRAARASSALVSPPKEQEGRVDDDGVVRWDTALTTDLERARGLSEDTGAHPIREALSENAETEEKPESWGKPFKIRWIKTERLPFHRTRHLRNPWNSDREVKVSRDGTEVEPAVGQRLLDEWDRVVEEPEPTSAGGPASSSRNLPSRPGIQQSAHGSAPATSMGRGQPGRAR</sequence>
<organism evidence="3 4">
    <name type="scientific">Thanatephorus cucumeris (strain AG1-IB / isolate 7/3/14)</name>
    <name type="common">Lettuce bottom rot fungus</name>
    <name type="synonym">Rhizoctonia solani</name>
    <dbReference type="NCBI Taxonomy" id="1108050"/>
    <lineage>
        <taxon>Eukaryota</taxon>
        <taxon>Fungi</taxon>
        <taxon>Dikarya</taxon>
        <taxon>Basidiomycota</taxon>
        <taxon>Agaricomycotina</taxon>
        <taxon>Agaricomycetes</taxon>
        <taxon>Cantharellales</taxon>
        <taxon>Ceratobasidiaceae</taxon>
        <taxon>Rhizoctonia</taxon>
        <taxon>Rhizoctonia solani AG-1</taxon>
    </lineage>
</organism>
<dbReference type="Pfam" id="PF04146">
    <property type="entry name" value="YTH"/>
    <property type="match status" value="1"/>
</dbReference>
<feature type="region of interest" description="Disordered" evidence="1">
    <location>
        <begin position="255"/>
        <end position="295"/>
    </location>
</feature>
<feature type="compositionally biased region" description="Polar residues" evidence="1">
    <location>
        <begin position="687"/>
        <end position="711"/>
    </location>
</feature>
<feature type="region of interest" description="Disordered" evidence="1">
    <location>
        <begin position="70"/>
        <end position="94"/>
    </location>
</feature>
<dbReference type="GO" id="GO:0006338">
    <property type="term" value="P:chromatin remodeling"/>
    <property type="evidence" value="ECO:0007669"/>
    <property type="project" value="InterPro"/>
</dbReference>
<dbReference type="InterPro" id="IPR007275">
    <property type="entry name" value="YTH_domain"/>
</dbReference>
<feature type="compositionally biased region" description="Polar residues" evidence="1">
    <location>
        <begin position="878"/>
        <end position="891"/>
    </location>
</feature>
<dbReference type="InterPro" id="IPR035979">
    <property type="entry name" value="RBD_domain_sf"/>
</dbReference>
<feature type="compositionally biased region" description="Polar residues" evidence="1">
    <location>
        <begin position="791"/>
        <end position="801"/>
    </location>
</feature>
<feature type="region of interest" description="Disordered" evidence="1">
    <location>
        <begin position="1099"/>
        <end position="1157"/>
    </location>
</feature>
<feature type="compositionally biased region" description="Low complexity" evidence="1">
    <location>
        <begin position="1198"/>
        <end position="1222"/>
    </location>
</feature>
<keyword evidence="4" id="KW-1185">Reference proteome</keyword>
<feature type="compositionally biased region" description="Basic and acidic residues" evidence="1">
    <location>
        <begin position="390"/>
        <end position="406"/>
    </location>
</feature>
<dbReference type="InterPro" id="IPR057720">
    <property type="entry name" value="RRM_YTH1"/>
</dbReference>
<feature type="domain" description="YTH" evidence="2">
    <location>
        <begin position="1649"/>
        <end position="1788"/>
    </location>
</feature>
<dbReference type="CDD" id="cd21134">
    <property type="entry name" value="YTH"/>
    <property type="match status" value="1"/>
</dbReference>
<evidence type="ECO:0000313" key="4">
    <source>
        <dbReference type="Proteomes" id="UP000059188"/>
    </source>
</evidence>
<accession>A0A0B7F247</accession>
<feature type="region of interest" description="Disordered" evidence="1">
    <location>
        <begin position="1172"/>
        <end position="1247"/>
    </location>
</feature>
<evidence type="ECO:0000256" key="1">
    <source>
        <dbReference type="SAM" id="MobiDB-lite"/>
    </source>
</evidence>
<feature type="compositionally biased region" description="Polar residues" evidence="1">
    <location>
        <begin position="1412"/>
        <end position="1421"/>
    </location>
</feature>
<feature type="compositionally biased region" description="Basic and acidic residues" evidence="1">
    <location>
        <begin position="749"/>
        <end position="763"/>
    </location>
</feature>
<feature type="compositionally biased region" description="Pro residues" evidence="1">
    <location>
        <begin position="70"/>
        <end position="82"/>
    </location>
</feature>
<dbReference type="GO" id="GO:0000381">
    <property type="term" value="P:regulation of alternative mRNA splicing, via spliceosome"/>
    <property type="evidence" value="ECO:0007669"/>
    <property type="project" value="TreeGrafter"/>
</dbReference>
<reference evidence="3 4" key="1">
    <citation type="submission" date="2014-11" db="EMBL/GenBank/DDBJ databases">
        <authorList>
            <person name="Wibberg Daniel"/>
        </authorList>
    </citation>
    <scope>NUCLEOTIDE SEQUENCE [LARGE SCALE GENOMIC DNA]</scope>
    <source>
        <strain evidence="3">Rhizoctonia solani AG1-IB 7/3/14</strain>
    </source>
</reference>
<evidence type="ECO:0000259" key="2">
    <source>
        <dbReference type="PROSITE" id="PS50882"/>
    </source>
</evidence>
<feature type="compositionally biased region" description="Low complexity" evidence="1">
    <location>
        <begin position="854"/>
        <end position="865"/>
    </location>
</feature>
<dbReference type="SUPFAM" id="SSF54928">
    <property type="entry name" value="RNA-binding domain, RBD"/>
    <property type="match status" value="1"/>
</dbReference>
<dbReference type="Gene3D" id="3.10.590.10">
    <property type="entry name" value="ph1033 like domains"/>
    <property type="match status" value="2"/>
</dbReference>
<name>A0A0B7F247_THACB</name>
<feature type="compositionally biased region" description="Low complexity" evidence="1">
    <location>
        <begin position="1138"/>
        <end position="1157"/>
    </location>
</feature>
<feature type="compositionally biased region" description="Basic and acidic residues" evidence="1">
    <location>
        <begin position="1383"/>
        <end position="1392"/>
    </location>
</feature>
<dbReference type="Pfam" id="PF25701">
    <property type="entry name" value="RRM_YTH1"/>
    <property type="match status" value="1"/>
</dbReference>
<feature type="region of interest" description="Disordered" evidence="1">
    <location>
        <begin position="1626"/>
        <end position="1652"/>
    </location>
</feature>
<feature type="compositionally biased region" description="Polar residues" evidence="1">
    <location>
        <begin position="262"/>
        <end position="273"/>
    </location>
</feature>
<feature type="region of interest" description="Disordered" evidence="1">
    <location>
        <begin position="1550"/>
        <end position="1591"/>
    </location>
</feature>
<feature type="compositionally biased region" description="Basic and acidic residues" evidence="1">
    <location>
        <begin position="1784"/>
        <end position="1793"/>
    </location>
</feature>
<feature type="region of interest" description="Disordered" evidence="1">
    <location>
        <begin position="909"/>
        <end position="944"/>
    </location>
</feature>
<evidence type="ECO:0000313" key="3">
    <source>
        <dbReference type="EMBL" id="CEL52111.1"/>
    </source>
</evidence>
<feature type="domain" description="YTH" evidence="2">
    <location>
        <begin position="1478"/>
        <end position="1610"/>
    </location>
</feature>
<feature type="region of interest" description="Disordered" evidence="1">
    <location>
        <begin position="1369"/>
        <end position="1469"/>
    </location>
</feature>
<gene>
    <name evidence="3" type="ORF">RSOLAG1IB_00648</name>
</gene>
<feature type="region of interest" description="Disordered" evidence="1">
    <location>
        <begin position="1706"/>
        <end position="1734"/>
    </location>
</feature>
<feature type="region of interest" description="Disordered" evidence="1">
    <location>
        <begin position="310"/>
        <end position="424"/>
    </location>
</feature>
<feature type="compositionally biased region" description="Polar residues" evidence="1">
    <location>
        <begin position="1100"/>
        <end position="1120"/>
    </location>
</feature>
<dbReference type="GO" id="GO:0005654">
    <property type="term" value="C:nucleoplasm"/>
    <property type="evidence" value="ECO:0007669"/>
    <property type="project" value="TreeGrafter"/>
</dbReference>
<dbReference type="InterPro" id="IPR006939">
    <property type="entry name" value="SNF5"/>
</dbReference>
<dbReference type="GO" id="GO:0000228">
    <property type="term" value="C:nuclear chromosome"/>
    <property type="evidence" value="ECO:0007669"/>
    <property type="project" value="InterPro"/>
</dbReference>
<feature type="region of interest" description="Disordered" evidence="1">
    <location>
        <begin position="687"/>
        <end position="891"/>
    </location>
</feature>
<dbReference type="Pfam" id="PF04855">
    <property type="entry name" value="SNF5"/>
    <property type="match status" value="1"/>
</dbReference>
<feature type="region of interest" description="Disordered" evidence="1">
    <location>
        <begin position="621"/>
        <end position="660"/>
    </location>
</feature>